<comment type="caution">
    <text evidence="1">The sequence shown here is derived from an EMBL/GenBank/DDBJ whole genome shotgun (WGS) entry which is preliminary data.</text>
</comment>
<dbReference type="RefSeq" id="WP_006169666.1">
    <property type="nucleotide sequence ID" value="NZ_AOIN01000100.1"/>
</dbReference>
<accession>M0A452</accession>
<keyword evidence="2" id="KW-1185">Reference proteome</keyword>
<dbReference type="EMBL" id="AOIN01000100">
    <property type="protein sequence ID" value="ELY93106.1"/>
    <property type="molecule type" value="Genomic_DNA"/>
</dbReference>
<dbReference type="Proteomes" id="UP000011693">
    <property type="component" value="Unassembled WGS sequence"/>
</dbReference>
<protein>
    <submittedName>
        <fullName evidence="1">Uncharacterized protein</fullName>
    </submittedName>
</protein>
<evidence type="ECO:0000313" key="2">
    <source>
        <dbReference type="Proteomes" id="UP000011693"/>
    </source>
</evidence>
<name>M0A452_9EURY</name>
<sequence>MAAIDAGEIHPANARPVDDETWWRGVERLRKLGFDIPEYDSDDAYKQVIK</sequence>
<dbReference type="STRING" id="1227492.C482_20566"/>
<dbReference type="PATRIC" id="fig|1227492.4.peg.4099"/>
<reference evidence="1 2" key="1">
    <citation type="journal article" date="2014" name="PLoS Genet.">
        <title>Phylogenetically driven sequencing of extremely halophilic archaea reveals strategies for static and dynamic osmo-response.</title>
        <authorList>
            <person name="Becker E.A."/>
            <person name="Seitzer P.M."/>
            <person name="Tritt A."/>
            <person name="Larsen D."/>
            <person name="Krusor M."/>
            <person name="Yao A.I."/>
            <person name="Wu D."/>
            <person name="Madern D."/>
            <person name="Eisen J.A."/>
            <person name="Darling A.E."/>
            <person name="Facciotti M.T."/>
        </authorList>
    </citation>
    <scope>NUCLEOTIDE SEQUENCE [LARGE SCALE GENOMIC DNA]</scope>
    <source>
        <strain evidence="1 2">JCM 10990</strain>
    </source>
</reference>
<organism evidence="1 2">
    <name type="scientific">Natrialba chahannaoensis JCM 10990</name>
    <dbReference type="NCBI Taxonomy" id="1227492"/>
    <lineage>
        <taxon>Archaea</taxon>
        <taxon>Methanobacteriati</taxon>
        <taxon>Methanobacteriota</taxon>
        <taxon>Stenosarchaea group</taxon>
        <taxon>Halobacteria</taxon>
        <taxon>Halobacteriales</taxon>
        <taxon>Natrialbaceae</taxon>
        <taxon>Natrialba</taxon>
    </lineage>
</organism>
<proteinExistence type="predicted"/>
<evidence type="ECO:0000313" key="1">
    <source>
        <dbReference type="EMBL" id="ELY93106.1"/>
    </source>
</evidence>
<dbReference type="AlphaFoldDB" id="M0A452"/>
<gene>
    <name evidence="1" type="ORF">C482_20566</name>
</gene>